<evidence type="ECO:0008006" key="9">
    <source>
        <dbReference type="Google" id="ProtNLM"/>
    </source>
</evidence>
<keyword evidence="3" id="KW-0805">Transcription regulation</keyword>
<dbReference type="InParanoid" id="Q0V0C1"/>
<feature type="region of interest" description="Disordered" evidence="6">
    <location>
        <begin position="109"/>
        <end position="152"/>
    </location>
</feature>
<evidence type="ECO:0000256" key="2">
    <source>
        <dbReference type="ARBA" id="ARBA00008048"/>
    </source>
</evidence>
<dbReference type="KEGG" id="pno:SNOG_02543"/>
<reference evidence="8" key="1">
    <citation type="journal article" date="2007" name="Plant Cell">
        <title>Dothideomycete-plant interactions illuminated by genome sequencing and EST analysis of the wheat pathogen Stagonospora nodorum.</title>
        <authorList>
            <person name="Hane J.K."/>
            <person name="Lowe R.G."/>
            <person name="Solomon P.S."/>
            <person name="Tan K.C."/>
            <person name="Schoch C.L."/>
            <person name="Spatafora J.W."/>
            <person name="Crous P.W."/>
            <person name="Kodira C."/>
            <person name="Birren B.W."/>
            <person name="Galagan J.E."/>
            <person name="Torriani S.F."/>
            <person name="McDonald B.A."/>
            <person name="Oliver R.P."/>
        </authorList>
    </citation>
    <scope>NUCLEOTIDE SEQUENCE [LARGE SCALE GENOMIC DNA]</scope>
    <source>
        <strain evidence="8">SN15 / ATCC MYA-4574 / FGSC 10173</strain>
    </source>
</reference>
<accession>Q0V0C1</accession>
<keyword evidence="4" id="KW-0804">Transcription</keyword>
<keyword evidence="5" id="KW-0539">Nucleus</keyword>
<comment type="subcellular location">
    <subcellularLocation>
        <location evidence="1">Nucleus</location>
    </subcellularLocation>
</comment>
<protein>
    <recommendedName>
        <fullName evidence="9">Mediator complex subunit 27</fullName>
    </recommendedName>
</protein>
<dbReference type="HOGENOM" id="CLU_093925_0_0_1"/>
<dbReference type="EMBL" id="CH445327">
    <property type="protein sequence ID" value="EAT90755.1"/>
    <property type="molecule type" value="Genomic_DNA"/>
</dbReference>
<evidence type="ECO:0000313" key="7">
    <source>
        <dbReference type="EMBL" id="EAT90755.1"/>
    </source>
</evidence>
<dbReference type="STRING" id="321614.Q0V0C1"/>
<evidence type="ECO:0000256" key="1">
    <source>
        <dbReference type="ARBA" id="ARBA00004123"/>
    </source>
</evidence>
<dbReference type="VEuPathDB" id="FungiDB:JI435_025430"/>
<dbReference type="Proteomes" id="UP000001055">
    <property type="component" value="Unassembled WGS sequence"/>
</dbReference>
<dbReference type="GeneID" id="5969995"/>
<dbReference type="eggNOG" id="ENOG502SEH4">
    <property type="taxonomic scope" value="Eukaryota"/>
</dbReference>
<proteinExistence type="inferred from homology"/>
<name>Q0V0C1_PHANO</name>
<dbReference type="OMA" id="KQTPCVK"/>
<evidence type="ECO:0000256" key="4">
    <source>
        <dbReference type="ARBA" id="ARBA00023163"/>
    </source>
</evidence>
<dbReference type="Pfam" id="PF11571">
    <property type="entry name" value="Med27"/>
    <property type="match status" value="1"/>
</dbReference>
<sequence length="312" mass="34302">MSAPDVAGDQGAGWDEAQCASALAQLEQLQAQVCKLSSLPLIIAHTAQIDDLRLAIPRIVEPFQRPPSAGMFKQYAQGVQGSQQDIKTLHEQWRSPETQAVFEHTRKSLVANSDLSPSRSMPAHGWTEREKKQHNITKGGDSESTDDGSATLSNEDVARIVADFQRSKPNIKLETQDDNRRISVWSAFTSCSHELTSSQTQFVAGSVRLLFRITVEYDANGKHKLNVGSMGSTEPWLSINRCIASRPHPNDLKILLDMITAYKTVKGTSCAKCGRLLDDMALTPAARRSKQVAAANETTEIVWEAFHESCLG</sequence>
<evidence type="ECO:0000256" key="6">
    <source>
        <dbReference type="SAM" id="MobiDB-lite"/>
    </source>
</evidence>
<feature type="compositionally biased region" description="Polar residues" evidence="6">
    <location>
        <begin position="110"/>
        <end position="119"/>
    </location>
</feature>
<organism evidence="7 8">
    <name type="scientific">Phaeosphaeria nodorum (strain SN15 / ATCC MYA-4574 / FGSC 10173)</name>
    <name type="common">Glume blotch fungus</name>
    <name type="synonym">Parastagonospora nodorum</name>
    <dbReference type="NCBI Taxonomy" id="321614"/>
    <lineage>
        <taxon>Eukaryota</taxon>
        <taxon>Fungi</taxon>
        <taxon>Dikarya</taxon>
        <taxon>Ascomycota</taxon>
        <taxon>Pezizomycotina</taxon>
        <taxon>Dothideomycetes</taxon>
        <taxon>Pleosporomycetidae</taxon>
        <taxon>Pleosporales</taxon>
        <taxon>Pleosporineae</taxon>
        <taxon>Phaeosphaeriaceae</taxon>
        <taxon>Parastagonospora</taxon>
    </lineage>
</organism>
<comment type="similarity">
    <text evidence="2">Belongs to the Mediator complex subunit 27 family.</text>
</comment>
<dbReference type="InterPro" id="IPR021627">
    <property type="entry name" value="Mediator_Med27"/>
</dbReference>
<dbReference type="GO" id="GO:0016592">
    <property type="term" value="C:mediator complex"/>
    <property type="evidence" value="ECO:0007669"/>
    <property type="project" value="InterPro"/>
</dbReference>
<dbReference type="RefSeq" id="XP_001793145.1">
    <property type="nucleotide sequence ID" value="XM_001793093.1"/>
</dbReference>
<evidence type="ECO:0000256" key="3">
    <source>
        <dbReference type="ARBA" id="ARBA00023015"/>
    </source>
</evidence>
<dbReference type="AlphaFoldDB" id="Q0V0C1"/>
<evidence type="ECO:0000313" key="8">
    <source>
        <dbReference type="Proteomes" id="UP000001055"/>
    </source>
</evidence>
<evidence type="ECO:0000256" key="5">
    <source>
        <dbReference type="ARBA" id="ARBA00023242"/>
    </source>
</evidence>
<gene>
    <name evidence="7" type="ORF">SNOG_02543</name>
</gene>